<keyword evidence="17" id="KW-0966">Cell projection</keyword>
<dbReference type="InterPro" id="IPR020635">
    <property type="entry name" value="Tyr_kinase_cat_dom"/>
</dbReference>
<sequence>MHFFSDVLMDSTTATAELGWTIYPSLGWEEVSGYDENMSTIRTYQVCNVFNGNQNNWVRTKYIQRRGAQRIHVEMKFSVRDCSSIPNVTGSCKETFNLYYFEADKDEATKVYPPWMENPWIKVDTIAADESFSQVDLGGRVMKINTEIRSFGPVSRRGFYLAFQDYGACMSLIAVKVFFRKCPRVIRNGAIFEETLSGAESTSLVSARGSCVPNGEEVDVPIKLYCNGDGEWLVPIGRCVCKAGYESVDNETMCRACPSGSFKASQGDQQCLQCPINSRTTNEGATNCVCRSGYYHADSDPLQMPCTTVPSAPQRVISSVNETSLRLEWDPPKDSGGREDVVYNIICKSCGSGRGACTRCGDNVQFVPRQLGLTDPRVHISDLLAHTQYTFEIQAVNGVSDQSPFSPQFTAVNITTNQAAPSAVSIMHQVSRTVDSITLSWSQPDQPNGVILDYELQYYEKVISHQIYRNILKIETFYELLQYRQYILYCIHCSSCFSFQVSPGMKIYIDPFTYEDPNEAVREFAKEIEVTCVKIEQVIGAGEFGEVCSGNLRLPGKREILVAIKTLKSGYTEKQRRDFLSEASIMGQFDHPNIIHLEGVVTKSTPVMIITEFMENGSLDSFLRQNDGQFTVIQLVGMLRGIAAGMKYLCDMNYVHRDLAARNILVNSNLVCKVSDFGLSRFLEDDTSDPTYTSALGGKIPIRWTAPEAIQYRKFTSSSDVWSYGIVMWEVMSYGERPYWDMSNQDVINAIEQDYRLPPPMDCPNALHQLMLDCWQKDRNNRPKFNQIVNTLDKMIRNPGSLKATSPLSSGVHLPLLDRSTPDFSSFSTVDEWLDAIKMSQYKENFANEDLTTFEAVSQMNMDDILKLGVTLAGHQKKILNSVQMMRAQMNQIQSVEV</sequence>
<keyword evidence="9" id="KW-0418">Kinase</keyword>
<proteinExistence type="predicted"/>
<dbReference type="PROSITE" id="PS50853">
    <property type="entry name" value="FN3"/>
    <property type="match status" value="2"/>
</dbReference>
<keyword evidence="13" id="KW-0472">Membrane</keyword>
<name>A0A8C2EMR2_CYPCA</name>
<evidence type="ECO:0000256" key="21">
    <source>
        <dbReference type="PIRSR" id="PIRSR000666-2"/>
    </source>
</evidence>
<dbReference type="SUPFAM" id="SSF56112">
    <property type="entry name" value="Protein kinase-like (PK-like)"/>
    <property type="match status" value="1"/>
</dbReference>
<dbReference type="CDD" id="cd00063">
    <property type="entry name" value="FN3"/>
    <property type="match status" value="2"/>
</dbReference>
<keyword evidence="7" id="KW-0677">Repeat</keyword>
<evidence type="ECO:0000256" key="17">
    <source>
        <dbReference type="ARBA" id="ARBA00023273"/>
    </source>
</evidence>
<dbReference type="InterPro" id="IPR011009">
    <property type="entry name" value="Kinase-like_dom_sf"/>
</dbReference>
<evidence type="ECO:0000256" key="18">
    <source>
        <dbReference type="ARBA" id="ARBA00051243"/>
    </source>
</evidence>
<evidence type="ECO:0000256" key="22">
    <source>
        <dbReference type="PIRSR" id="PIRSR000666-3"/>
    </source>
</evidence>
<evidence type="ECO:0000256" key="5">
    <source>
        <dbReference type="ARBA" id="ARBA00022679"/>
    </source>
</evidence>
<dbReference type="InterPro" id="IPR036116">
    <property type="entry name" value="FN3_sf"/>
</dbReference>
<feature type="domain" description="SAM" evidence="25">
    <location>
        <begin position="825"/>
        <end position="889"/>
    </location>
</feature>
<evidence type="ECO:0000256" key="14">
    <source>
        <dbReference type="ARBA" id="ARBA00023137"/>
    </source>
</evidence>
<keyword evidence="12" id="KW-1133">Transmembrane helix</keyword>
<dbReference type="PROSITE" id="PS00107">
    <property type="entry name" value="PROTEIN_KINASE_ATP"/>
    <property type="match status" value="1"/>
</dbReference>
<feature type="disulfide bond" evidence="22">
    <location>
        <begin position="82"/>
        <end position="92"/>
    </location>
</feature>
<keyword evidence="14" id="KW-0829">Tyrosine-protein kinase</keyword>
<keyword evidence="10 21" id="KW-0067">ATP-binding</keyword>
<dbReference type="GO" id="GO:0005886">
    <property type="term" value="C:plasma membrane"/>
    <property type="evidence" value="ECO:0007669"/>
    <property type="project" value="UniProtKB-SubCell"/>
</dbReference>
<dbReference type="Pfam" id="PF01404">
    <property type="entry name" value="Ephrin_lbd"/>
    <property type="match status" value="1"/>
</dbReference>
<keyword evidence="22" id="KW-1015">Disulfide bond</keyword>
<dbReference type="InterPro" id="IPR027936">
    <property type="entry name" value="Eph_TM"/>
</dbReference>
<dbReference type="Gene3D" id="3.30.200.20">
    <property type="entry name" value="Phosphorylase Kinase, domain 1"/>
    <property type="match status" value="1"/>
</dbReference>
<dbReference type="InterPro" id="IPR003961">
    <property type="entry name" value="FN3_dom"/>
</dbReference>
<comment type="subcellular location">
    <subcellularLocation>
        <location evidence="1">Cell membrane</location>
        <topology evidence="1">Single-pass type I membrane protein</topology>
    </subcellularLocation>
    <subcellularLocation>
        <location evidence="2">Cell projection</location>
        <location evidence="2">Dendrite</location>
    </subcellularLocation>
</comment>
<evidence type="ECO:0000256" key="10">
    <source>
        <dbReference type="ARBA" id="ARBA00022840"/>
    </source>
</evidence>
<keyword evidence="6" id="KW-0812">Transmembrane</keyword>
<keyword evidence="4" id="KW-1003">Cell membrane</keyword>
<dbReference type="SMART" id="SM01411">
    <property type="entry name" value="Ephrin_rec_like"/>
    <property type="match status" value="1"/>
</dbReference>
<dbReference type="PROSITE" id="PS00109">
    <property type="entry name" value="PROTEIN_KINASE_TYR"/>
    <property type="match status" value="1"/>
</dbReference>
<dbReference type="InterPro" id="IPR050449">
    <property type="entry name" value="Ephrin_rcpt_TKs"/>
</dbReference>
<dbReference type="Pfam" id="PF00041">
    <property type="entry name" value="fn3"/>
    <property type="match status" value="1"/>
</dbReference>
<dbReference type="CDD" id="cd10472">
    <property type="entry name" value="EphR_LBD_B"/>
    <property type="match status" value="1"/>
</dbReference>
<dbReference type="FunFam" id="2.10.50.10:FF:000001">
    <property type="entry name" value="Ephrin type-A receptor 5"/>
    <property type="match status" value="1"/>
</dbReference>
<feature type="domain" description="Eph LBD" evidence="27">
    <location>
        <begin position="5"/>
        <end position="187"/>
    </location>
</feature>
<evidence type="ECO:0000256" key="2">
    <source>
        <dbReference type="ARBA" id="ARBA00004279"/>
    </source>
</evidence>
<dbReference type="CDD" id="cd05065">
    <property type="entry name" value="PTKc_EphR_B"/>
    <property type="match status" value="1"/>
</dbReference>
<feature type="disulfide bond" evidence="22">
    <location>
        <begin position="47"/>
        <end position="169"/>
    </location>
</feature>
<dbReference type="SUPFAM" id="SSF47769">
    <property type="entry name" value="SAM/Pointed domain"/>
    <property type="match status" value="1"/>
</dbReference>
<evidence type="ECO:0000256" key="9">
    <source>
        <dbReference type="ARBA" id="ARBA00022777"/>
    </source>
</evidence>
<dbReference type="InterPro" id="IPR008266">
    <property type="entry name" value="Tyr_kinase_AS"/>
</dbReference>
<evidence type="ECO:0000313" key="29">
    <source>
        <dbReference type="Proteomes" id="UP000694701"/>
    </source>
</evidence>
<evidence type="ECO:0000256" key="12">
    <source>
        <dbReference type="ARBA" id="ARBA00022989"/>
    </source>
</evidence>
<comment type="catalytic activity">
    <reaction evidence="18">
        <text>L-tyrosyl-[protein] + ATP = O-phospho-L-tyrosyl-[protein] + ADP + H(+)</text>
        <dbReference type="Rhea" id="RHEA:10596"/>
        <dbReference type="Rhea" id="RHEA-COMP:10136"/>
        <dbReference type="Rhea" id="RHEA-COMP:20101"/>
        <dbReference type="ChEBI" id="CHEBI:15378"/>
        <dbReference type="ChEBI" id="CHEBI:30616"/>
        <dbReference type="ChEBI" id="CHEBI:46858"/>
        <dbReference type="ChEBI" id="CHEBI:61978"/>
        <dbReference type="ChEBI" id="CHEBI:456216"/>
        <dbReference type="EC" id="2.7.10.1"/>
    </reaction>
</comment>
<dbReference type="GO" id="GO:0005524">
    <property type="term" value="F:ATP binding"/>
    <property type="evidence" value="ECO:0007669"/>
    <property type="project" value="UniProtKB-UniRule"/>
</dbReference>
<evidence type="ECO:0000256" key="8">
    <source>
        <dbReference type="ARBA" id="ARBA00022741"/>
    </source>
</evidence>
<evidence type="ECO:0000256" key="3">
    <source>
        <dbReference type="ARBA" id="ARBA00011902"/>
    </source>
</evidence>
<evidence type="ECO:0000256" key="7">
    <source>
        <dbReference type="ARBA" id="ARBA00022737"/>
    </source>
</evidence>
<dbReference type="PROSITE" id="PS50011">
    <property type="entry name" value="PROTEIN_KINASE_DOM"/>
    <property type="match status" value="1"/>
</dbReference>
<dbReference type="CDD" id="cd00185">
    <property type="entry name" value="TNFRSF"/>
    <property type="match status" value="1"/>
</dbReference>
<dbReference type="PROSITE" id="PS50105">
    <property type="entry name" value="SAM_DOMAIN"/>
    <property type="match status" value="1"/>
</dbReference>
<accession>A0A8C2EMR2</accession>
<dbReference type="Gene3D" id="2.60.40.10">
    <property type="entry name" value="Immunoglobulins"/>
    <property type="match status" value="2"/>
</dbReference>
<dbReference type="PROSITE" id="PS51550">
    <property type="entry name" value="EPH_LBD"/>
    <property type="match status" value="1"/>
</dbReference>
<dbReference type="InterPro" id="IPR009030">
    <property type="entry name" value="Growth_fac_rcpt_cys_sf"/>
</dbReference>
<dbReference type="FunFam" id="2.60.40.10:FF:002228">
    <property type="entry name" value="EPH receptor B2"/>
    <property type="match status" value="1"/>
</dbReference>
<dbReference type="GO" id="GO:0005005">
    <property type="term" value="F:transmembrane-ephrin receptor activity"/>
    <property type="evidence" value="ECO:0007669"/>
    <property type="project" value="TreeGrafter"/>
</dbReference>
<dbReference type="InterPro" id="IPR013783">
    <property type="entry name" value="Ig-like_fold"/>
</dbReference>
<dbReference type="PIRSF" id="PIRSF000666">
    <property type="entry name" value="TyrPK_ephrin_receptor"/>
    <property type="match status" value="1"/>
</dbReference>
<dbReference type="SUPFAM" id="SSF49265">
    <property type="entry name" value="Fibronectin type III"/>
    <property type="match status" value="1"/>
</dbReference>
<dbReference type="InterPro" id="IPR000719">
    <property type="entry name" value="Prot_kinase_dom"/>
</dbReference>
<evidence type="ECO:0000256" key="23">
    <source>
        <dbReference type="PROSITE-ProRule" id="PRU10141"/>
    </source>
</evidence>
<organism evidence="28 29">
    <name type="scientific">Cyprinus carpio</name>
    <name type="common">Common carp</name>
    <dbReference type="NCBI Taxonomy" id="7962"/>
    <lineage>
        <taxon>Eukaryota</taxon>
        <taxon>Metazoa</taxon>
        <taxon>Chordata</taxon>
        <taxon>Craniata</taxon>
        <taxon>Vertebrata</taxon>
        <taxon>Euteleostomi</taxon>
        <taxon>Actinopterygii</taxon>
        <taxon>Neopterygii</taxon>
        <taxon>Teleostei</taxon>
        <taxon>Ostariophysi</taxon>
        <taxon>Cypriniformes</taxon>
        <taxon>Cyprinidae</taxon>
        <taxon>Cyprininae</taxon>
        <taxon>Cyprinus</taxon>
    </lineage>
</organism>
<dbReference type="AlphaFoldDB" id="A0A8C2EMR2"/>
<evidence type="ECO:0000256" key="13">
    <source>
        <dbReference type="ARBA" id="ARBA00023136"/>
    </source>
</evidence>
<keyword evidence="16" id="KW-0325">Glycoprotein</keyword>
<dbReference type="InterPro" id="IPR017441">
    <property type="entry name" value="Protein_kinase_ATP_BS"/>
</dbReference>
<dbReference type="InterPro" id="IPR001426">
    <property type="entry name" value="Tyr_kinase_rcpt_V_CS"/>
</dbReference>
<keyword evidence="5" id="KW-0808">Transferase</keyword>
<protein>
    <recommendedName>
        <fullName evidence="3">receptor protein-tyrosine kinase</fullName>
        <ecNumber evidence="3">2.7.10.1</ecNumber>
    </recommendedName>
</protein>
<dbReference type="SUPFAM" id="SSF49785">
    <property type="entry name" value="Galactose-binding domain-like"/>
    <property type="match status" value="1"/>
</dbReference>
<dbReference type="GO" id="GO:0007411">
    <property type="term" value="P:axon guidance"/>
    <property type="evidence" value="ECO:0007669"/>
    <property type="project" value="TreeGrafter"/>
</dbReference>
<evidence type="ECO:0000256" key="20">
    <source>
        <dbReference type="PIRSR" id="PIRSR000666-1"/>
    </source>
</evidence>
<dbReference type="PANTHER" id="PTHR46877:SF11">
    <property type="entry name" value="EPHRIN TYPE-B RECEPTOR 2"/>
    <property type="match status" value="1"/>
</dbReference>
<dbReference type="Pfam" id="PF14575">
    <property type="entry name" value="EphA2_TM"/>
    <property type="match status" value="1"/>
</dbReference>
<feature type="domain" description="Fibronectin type-III" evidence="26">
    <location>
        <begin position="420"/>
        <end position="517"/>
    </location>
</feature>
<dbReference type="Proteomes" id="UP000694701">
    <property type="component" value="Unplaced"/>
</dbReference>
<dbReference type="FunFam" id="2.60.120.260:FF:000004">
    <property type="entry name" value="Ephrin type-B receptor 2"/>
    <property type="match status" value="1"/>
</dbReference>
<dbReference type="Pfam" id="PF25599">
    <property type="entry name" value="Ephrin_CRD"/>
    <property type="match status" value="1"/>
</dbReference>
<dbReference type="SMART" id="SM00219">
    <property type="entry name" value="TyrKc"/>
    <property type="match status" value="1"/>
</dbReference>
<keyword evidence="15" id="KW-0675">Receptor</keyword>
<dbReference type="Gene3D" id="1.10.150.50">
    <property type="entry name" value="Transcription Factor, Ets-1"/>
    <property type="match status" value="1"/>
</dbReference>
<feature type="binding site" evidence="21 23">
    <location>
        <position position="565"/>
    </location>
    <ligand>
        <name>ATP</name>
        <dbReference type="ChEBI" id="CHEBI:30616"/>
    </ligand>
</feature>
<dbReference type="InterPro" id="IPR013761">
    <property type="entry name" value="SAM/pointed_sf"/>
</dbReference>
<evidence type="ECO:0000256" key="16">
    <source>
        <dbReference type="ARBA" id="ARBA00023180"/>
    </source>
</evidence>
<comment type="function">
    <text evidence="19">Receptor tyrosine kinase which binds promiscuously transmembrane ephrin-B family ligands residing on adjacent cells, leading to contact-dependent bidirectional signaling into neighboring cells. The signaling pathway downstream of the receptor is referred to as forward signaling while the signaling pathway downstream of the ephrin ligand is referred to as reverse signaling. Together with its cognate ligand/functional ligand EFNB2 is involved in the regulation of cell adhesion and cell migration, and plays a central role in heart morphogenesis, angiogenesis and blood vessel remodeling and permeability. EPHB4-mediated forward signaling controls cellular repulsion and segregation from EFNB2-expressing cells. Involved in somitogenesis.</text>
</comment>
<evidence type="ECO:0000256" key="6">
    <source>
        <dbReference type="ARBA" id="ARBA00022692"/>
    </source>
</evidence>
<feature type="domain" description="Protein kinase" evidence="24">
    <location>
        <begin position="533"/>
        <end position="796"/>
    </location>
</feature>
<dbReference type="Gene3D" id="2.60.40.1770">
    <property type="entry name" value="ephrin a2 ectodomain"/>
    <property type="match status" value="1"/>
</dbReference>
<dbReference type="InterPro" id="IPR001660">
    <property type="entry name" value="SAM"/>
</dbReference>
<dbReference type="Gene3D" id="1.10.510.10">
    <property type="entry name" value="Transferase(Phosphotransferase) domain 1"/>
    <property type="match status" value="1"/>
</dbReference>
<dbReference type="GO" id="GO:0060429">
    <property type="term" value="P:epithelium development"/>
    <property type="evidence" value="ECO:0007669"/>
    <property type="project" value="UniProtKB-ARBA"/>
</dbReference>
<dbReference type="SMART" id="SM00615">
    <property type="entry name" value="EPH_lbd"/>
    <property type="match status" value="1"/>
</dbReference>
<dbReference type="Pfam" id="PF00536">
    <property type="entry name" value="SAM_1"/>
    <property type="match status" value="1"/>
</dbReference>
<dbReference type="InterPro" id="IPR001090">
    <property type="entry name" value="Ephrin_rcpt_lig-bd_dom"/>
</dbReference>
<evidence type="ECO:0000256" key="19">
    <source>
        <dbReference type="ARBA" id="ARBA00055965"/>
    </source>
</evidence>
<dbReference type="InterPro" id="IPR008979">
    <property type="entry name" value="Galactose-bd-like_sf"/>
</dbReference>
<keyword evidence="11" id="KW-0524">Neurogenesis</keyword>
<dbReference type="InterPro" id="IPR011641">
    <property type="entry name" value="Tyr-kin_ephrin_A/B_rcpt-like"/>
</dbReference>
<evidence type="ECO:0000259" key="27">
    <source>
        <dbReference type="PROSITE" id="PS51550"/>
    </source>
</evidence>
<dbReference type="Gene3D" id="2.10.50.10">
    <property type="entry name" value="Tumor Necrosis Factor Receptor, subunit A, domain 2"/>
    <property type="match status" value="1"/>
</dbReference>
<feature type="domain" description="Fibronectin type-III" evidence="26">
    <location>
        <begin position="309"/>
        <end position="419"/>
    </location>
</feature>
<dbReference type="FunFam" id="2.60.40.1770:FF:000001">
    <property type="entry name" value="Ephrin type-A receptor 5"/>
    <property type="match status" value="1"/>
</dbReference>
<dbReference type="Pfam" id="PF07714">
    <property type="entry name" value="PK_Tyr_Ser-Thr"/>
    <property type="match status" value="1"/>
</dbReference>
<dbReference type="InterPro" id="IPR001245">
    <property type="entry name" value="Ser-Thr/Tyr_kinase_cat_dom"/>
</dbReference>
<keyword evidence="8 21" id="KW-0547">Nucleotide-binding</keyword>
<dbReference type="InterPro" id="IPR016257">
    <property type="entry name" value="Tyr_kinase_ephrin_rcpt"/>
</dbReference>
<dbReference type="Ensembl" id="ENSCCRT00020047420.1">
    <property type="protein sequence ID" value="ENSCCRP00020043457.1"/>
    <property type="gene ID" value="ENSCCRG00020018073.1"/>
</dbReference>
<dbReference type="PANTHER" id="PTHR46877">
    <property type="entry name" value="EPH RECEPTOR A5"/>
    <property type="match status" value="1"/>
</dbReference>
<evidence type="ECO:0000256" key="15">
    <source>
        <dbReference type="ARBA" id="ARBA00023170"/>
    </source>
</evidence>
<dbReference type="PRINTS" id="PR00109">
    <property type="entry name" value="TYRKINASE"/>
</dbReference>
<dbReference type="GO" id="GO:0030425">
    <property type="term" value="C:dendrite"/>
    <property type="evidence" value="ECO:0007669"/>
    <property type="project" value="UniProtKB-SubCell"/>
</dbReference>
<feature type="active site" description="Proton acceptor" evidence="20">
    <location>
        <position position="658"/>
    </location>
</feature>
<dbReference type="PROSITE" id="PS00790">
    <property type="entry name" value="RECEPTOR_TYR_KIN_V_1"/>
    <property type="match status" value="1"/>
</dbReference>
<feature type="binding site" evidence="21">
    <location>
        <begin position="539"/>
        <end position="547"/>
    </location>
    <ligand>
        <name>ATP</name>
        <dbReference type="ChEBI" id="CHEBI:30616"/>
    </ligand>
</feature>
<evidence type="ECO:0000256" key="11">
    <source>
        <dbReference type="ARBA" id="ARBA00022902"/>
    </source>
</evidence>
<dbReference type="SMART" id="SM00454">
    <property type="entry name" value="SAM"/>
    <property type="match status" value="1"/>
</dbReference>
<dbReference type="EC" id="2.7.10.1" evidence="3"/>
<dbReference type="SUPFAM" id="SSF57184">
    <property type="entry name" value="Growth factor receptor domain"/>
    <property type="match status" value="1"/>
</dbReference>
<evidence type="ECO:0000256" key="4">
    <source>
        <dbReference type="ARBA" id="ARBA00022475"/>
    </source>
</evidence>
<evidence type="ECO:0000256" key="1">
    <source>
        <dbReference type="ARBA" id="ARBA00004251"/>
    </source>
</evidence>
<dbReference type="FunFam" id="3.30.200.20:FF:000001">
    <property type="entry name" value="Ephrin type-A receptor 5"/>
    <property type="match status" value="1"/>
</dbReference>
<dbReference type="FunFam" id="2.60.40.10:FF:000041">
    <property type="entry name" value="ephrin type-A receptor 3"/>
    <property type="match status" value="1"/>
</dbReference>
<evidence type="ECO:0000259" key="25">
    <source>
        <dbReference type="PROSITE" id="PS50105"/>
    </source>
</evidence>
<evidence type="ECO:0000313" key="28">
    <source>
        <dbReference type="Ensembl" id="ENSCCRP00020043457.1"/>
    </source>
</evidence>
<dbReference type="PROSITE" id="PS00791">
    <property type="entry name" value="RECEPTOR_TYR_KIN_V_2"/>
    <property type="match status" value="1"/>
</dbReference>
<evidence type="ECO:0000259" key="26">
    <source>
        <dbReference type="PROSITE" id="PS50853"/>
    </source>
</evidence>
<reference evidence="28" key="1">
    <citation type="submission" date="2025-08" db="UniProtKB">
        <authorList>
            <consortium name="Ensembl"/>
        </authorList>
    </citation>
    <scope>IDENTIFICATION</scope>
</reference>
<dbReference type="FunFam" id="1.10.510.10:FF:000015">
    <property type="entry name" value="Ephrin type-B receptor 2"/>
    <property type="match status" value="1"/>
</dbReference>
<evidence type="ECO:0000259" key="24">
    <source>
        <dbReference type="PROSITE" id="PS50011"/>
    </source>
</evidence>
<dbReference type="Gene3D" id="2.60.120.260">
    <property type="entry name" value="Galactose-binding domain-like"/>
    <property type="match status" value="1"/>
</dbReference>
<dbReference type="Pfam" id="PF07699">
    <property type="entry name" value="Ephrin_rec_like"/>
    <property type="match status" value="1"/>
</dbReference>
<dbReference type="FunFam" id="1.10.150.50:FF:000001">
    <property type="entry name" value="Ephrin type-A receptor 5"/>
    <property type="match status" value="1"/>
</dbReference>
<dbReference type="SMART" id="SM00060">
    <property type="entry name" value="FN3"/>
    <property type="match status" value="2"/>
</dbReference>